<dbReference type="Pfam" id="PF01668">
    <property type="entry name" value="SmpB"/>
    <property type="match status" value="1"/>
</dbReference>
<dbReference type="NCBIfam" id="TIGR00086">
    <property type="entry name" value="smpB"/>
    <property type="match status" value="1"/>
</dbReference>
<proteinExistence type="inferred from homology"/>
<dbReference type="AlphaFoldDB" id="A0A1F7UW86"/>
<dbReference type="PANTHER" id="PTHR30308:SF2">
    <property type="entry name" value="SSRA-BINDING PROTEIN"/>
    <property type="match status" value="1"/>
</dbReference>
<dbReference type="GO" id="GO:0003723">
    <property type="term" value="F:RNA binding"/>
    <property type="evidence" value="ECO:0007669"/>
    <property type="project" value="UniProtKB-UniRule"/>
</dbReference>
<dbReference type="PROSITE" id="PS01317">
    <property type="entry name" value="SSRP"/>
    <property type="match status" value="1"/>
</dbReference>
<dbReference type="PANTHER" id="PTHR30308">
    <property type="entry name" value="TMRNA-BINDING COMPONENT OF TRANS-TRANSLATION TAGGING COMPLEX"/>
    <property type="match status" value="1"/>
</dbReference>
<dbReference type="GO" id="GO:0070930">
    <property type="term" value="P:trans-translation-dependent protein tagging"/>
    <property type="evidence" value="ECO:0007669"/>
    <property type="project" value="TreeGrafter"/>
</dbReference>
<evidence type="ECO:0000313" key="5">
    <source>
        <dbReference type="Proteomes" id="UP000176846"/>
    </source>
</evidence>
<dbReference type="GO" id="GO:0005829">
    <property type="term" value="C:cytosol"/>
    <property type="evidence" value="ECO:0007669"/>
    <property type="project" value="TreeGrafter"/>
</dbReference>
<dbReference type="EMBL" id="MGEK01000024">
    <property type="protein sequence ID" value="OGL81978.1"/>
    <property type="molecule type" value="Genomic_DNA"/>
</dbReference>
<dbReference type="CDD" id="cd09294">
    <property type="entry name" value="SmpB"/>
    <property type="match status" value="1"/>
</dbReference>
<evidence type="ECO:0000256" key="3">
    <source>
        <dbReference type="HAMAP-Rule" id="MF_00023"/>
    </source>
</evidence>
<keyword evidence="1 3" id="KW-0963">Cytoplasm</keyword>
<dbReference type="Proteomes" id="UP000176846">
    <property type="component" value="Unassembled WGS sequence"/>
</dbReference>
<dbReference type="InterPro" id="IPR023620">
    <property type="entry name" value="SmpB"/>
</dbReference>
<evidence type="ECO:0000256" key="2">
    <source>
        <dbReference type="ARBA" id="ARBA00022884"/>
    </source>
</evidence>
<comment type="function">
    <text evidence="3">Required for rescue of stalled ribosomes mediated by trans-translation. Binds to transfer-messenger RNA (tmRNA), required for stable association of tmRNA with ribosomes. tmRNA and SmpB together mimic tRNA shape, replacing the anticodon stem-loop with SmpB. tmRNA is encoded by the ssrA gene; the 2 termini fold to resemble tRNA(Ala) and it encodes a 'tag peptide', a short internal open reading frame. During trans-translation Ala-aminoacylated tmRNA acts like a tRNA, entering the A-site of stalled ribosomes, displacing the stalled mRNA. The ribosome then switches to translate the ORF on the tmRNA; the nascent peptide is terminated with the 'tag peptide' encoded by the tmRNA and targeted for degradation. The ribosome is freed to recommence translation, which seems to be the essential function of trans-translation.</text>
</comment>
<evidence type="ECO:0000313" key="4">
    <source>
        <dbReference type="EMBL" id="OGL81978.1"/>
    </source>
</evidence>
<reference evidence="4 5" key="1">
    <citation type="journal article" date="2016" name="Nat. Commun.">
        <title>Thousands of microbial genomes shed light on interconnected biogeochemical processes in an aquifer system.</title>
        <authorList>
            <person name="Anantharaman K."/>
            <person name="Brown C.T."/>
            <person name="Hug L.A."/>
            <person name="Sharon I."/>
            <person name="Castelle C.J."/>
            <person name="Probst A.J."/>
            <person name="Thomas B.C."/>
            <person name="Singh A."/>
            <person name="Wilkins M.J."/>
            <person name="Karaoz U."/>
            <person name="Brodie E.L."/>
            <person name="Williams K.H."/>
            <person name="Hubbard S.S."/>
            <person name="Banfield J.F."/>
        </authorList>
    </citation>
    <scope>NUCLEOTIDE SEQUENCE [LARGE SCALE GENOMIC DNA]</scope>
</reference>
<accession>A0A1F7UW86</accession>
<dbReference type="SUPFAM" id="SSF74982">
    <property type="entry name" value="Small protein B (SmpB)"/>
    <property type="match status" value="1"/>
</dbReference>
<comment type="similarity">
    <text evidence="3">Belongs to the SmpB family.</text>
</comment>
<protein>
    <recommendedName>
        <fullName evidence="3">SsrA-binding protein</fullName>
    </recommendedName>
    <alternativeName>
        <fullName evidence="3">Small protein B</fullName>
    </alternativeName>
</protein>
<sequence length="160" mass="18552">MPVIMENKQARWRYHILATWEAGIVLTGQEVKSLKTGHGDIRNAYISVRPAASHGKRRQRFEALLINAHIPPYTKAGPLPSYDPLRPRRLLFHGHELMAMMGKIQTAGLTLVPLRVYTLNRRLKILVGLARGKSTIDKRATIRRRETERELRRYVLKRKR</sequence>
<comment type="subcellular location">
    <subcellularLocation>
        <location evidence="3">Cytoplasm</location>
    </subcellularLocation>
    <text evidence="3">The tmRNA-SmpB complex associates with stalled 70S ribosomes.</text>
</comment>
<dbReference type="NCBIfam" id="NF003843">
    <property type="entry name" value="PRK05422.1"/>
    <property type="match status" value="1"/>
</dbReference>
<keyword evidence="2 3" id="KW-0694">RNA-binding</keyword>
<gene>
    <name evidence="3" type="primary">smpB</name>
    <name evidence="4" type="ORF">A2936_05425</name>
</gene>
<dbReference type="Gene3D" id="2.40.280.10">
    <property type="match status" value="1"/>
</dbReference>
<dbReference type="HAMAP" id="MF_00023">
    <property type="entry name" value="SmpB"/>
    <property type="match status" value="1"/>
</dbReference>
<comment type="caution">
    <text evidence="4">The sequence shown here is derived from an EMBL/GenBank/DDBJ whole genome shotgun (WGS) entry which is preliminary data.</text>
</comment>
<organism evidence="4 5">
    <name type="scientific">Candidatus Uhrbacteria bacterium RIFCSPLOWO2_01_FULL_47_25</name>
    <dbReference type="NCBI Taxonomy" id="1802402"/>
    <lineage>
        <taxon>Bacteria</taxon>
        <taxon>Candidatus Uhriibacteriota</taxon>
    </lineage>
</organism>
<dbReference type="GO" id="GO:0070929">
    <property type="term" value="P:trans-translation"/>
    <property type="evidence" value="ECO:0007669"/>
    <property type="project" value="UniProtKB-UniRule"/>
</dbReference>
<evidence type="ECO:0000256" key="1">
    <source>
        <dbReference type="ARBA" id="ARBA00022490"/>
    </source>
</evidence>
<dbReference type="InterPro" id="IPR020081">
    <property type="entry name" value="SsrA-bd_prot_CS"/>
</dbReference>
<name>A0A1F7UW86_9BACT</name>
<dbReference type="InterPro" id="IPR000037">
    <property type="entry name" value="SsrA-bd_prot"/>
</dbReference>